<dbReference type="AlphaFoldDB" id="A0A7S7NZN5"/>
<reference evidence="2 3" key="1">
    <citation type="submission" date="2020-10" db="EMBL/GenBank/DDBJ databases">
        <title>Complete genome sequence of Paludibaculum fermentans P105T, a facultatively anaerobic acidobacterium capable of dissimilatory Fe(III) reduction.</title>
        <authorList>
            <person name="Dedysh S.N."/>
            <person name="Beletsky A.V."/>
            <person name="Kulichevskaya I.S."/>
            <person name="Mardanov A.V."/>
            <person name="Ravin N.V."/>
        </authorList>
    </citation>
    <scope>NUCLEOTIDE SEQUENCE [LARGE SCALE GENOMIC DNA]</scope>
    <source>
        <strain evidence="2 3">P105</strain>
    </source>
</reference>
<dbReference type="InterPro" id="IPR000182">
    <property type="entry name" value="GNAT_dom"/>
</dbReference>
<keyword evidence="3" id="KW-1185">Reference proteome</keyword>
<dbReference type="KEGG" id="pfer:IRI77_32750"/>
<evidence type="ECO:0000313" key="2">
    <source>
        <dbReference type="EMBL" id="QOY92234.1"/>
    </source>
</evidence>
<gene>
    <name evidence="2" type="ORF">IRI77_32750</name>
</gene>
<dbReference type="EMBL" id="CP063849">
    <property type="protein sequence ID" value="QOY92234.1"/>
    <property type="molecule type" value="Genomic_DNA"/>
</dbReference>
<dbReference type="PANTHER" id="PTHR41700">
    <property type="entry name" value="GCN5-RELATED N-ACETYLTRANSFERASE"/>
    <property type="match status" value="1"/>
</dbReference>
<proteinExistence type="predicted"/>
<dbReference type="Pfam" id="PF00583">
    <property type="entry name" value="Acetyltransf_1"/>
    <property type="match status" value="1"/>
</dbReference>
<evidence type="ECO:0000259" key="1">
    <source>
        <dbReference type="PROSITE" id="PS51186"/>
    </source>
</evidence>
<dbReference type="CDD" id="cd04301">
    <property type="entry name" value="NAT_SF"/>
    <property type="match status" value="1"/>
</dbReference>
<accession>A0A7S7NZN5</accession>
<dbReference type="Gene3D" id="3.40.630.30">
    <property type="match status" value="1"/>
</dbReference>
<dbReference type="Proteomes" id="UP000593892">
    <property type="component" value="Chromosome"/>
</dbReference>
<dbReference type="SUPFAM" id="SSF55729">
    <property type="entry name" value="Acyl-CoA N-acyltransferases (Nat)"/>
    <property type="match status" value="1"/>
</dbReference>
<dbReference type="InterPro" id="IPR016181">
    <property type="entry name" value="Acyl_CoA_acyltransferase"/>
</dbReference>
<dbReference type="GO" id="GO:0016747">
    <property type="term" value="F:acyltransferase activity, transferring groups other than amino-acyl groups"/>
    <property type="evidence" value="ECO:0007669"/>
    <property type="project" value="InterPro"/>
</dbReference>
<dbReference type="PROSITE" id="PS51186">
    <property type="entry name" value="GNAT"/>
    <property type="match status" value="1"/>
</dbReference>
<keyword evidence="2" id="KW-0808">Transferase</keyword>
<name>A0A7S7NZN5_PALFE</name>
<sequence>MQKEIWGFEDIELLPQRLFVVATKVGGQVIGAFDDDRMIAFLLAIPGLKRGDSTYLHSHMMGVLEPYRNLGVGRMLKLKQREEAQARGIGLVEWTFDPLEIKNAYFNMERLGAVVRRFVLNQYGTTTSHLHGGLPTDRCVAEWYIDSDRVNRIVTGQPYEKPPVLERIPVPSDIAQIRATDPRRAREIQAGVSEHFLEYFNRGLAVIGFERTPEFGTYLLGPWDSK</sequence>
<evidence type="ECO:0000313" key="3">
    <source>
        <dbReference type="Proteomes" id="UP000593892"/>
    </source>
</evidence>
<protein>
    <submittedName>
        <fullName evidence="2">Acetyltransferase</fullName>
    </submittedName>
</protein>
<feature type="domain" description="N-acetyltransferase" evidence="1">
    <location>
        <begin position="1"/>
        <end position="137"/>
    </location>
</feature>
<dbReference type="InterPro" id="IPR038764">
    <property type="entry name" value="GNAT_N_AcTrfase_prd"/>
</dbReference>
<dbReference type="PANTHER" id="PTHR41700:SF1">
    <property type="entry name" value="N-ACETYLTRANSFERASE DOMAIN-CONTAINING PROTEIN"/>
    <property type="match status" value="1"/>
</dbReference>
<organism evidence="2 3">
    <name type="scientific">Paludibaculum fermentans</name>
    <dbReference type="NCBI Taxonomy" id="1473598"/>
    <lineage>
        <taxon>Bacteria</taxon>
        <taxon>Pseudomonadati</taxon>
        <taxon>Acidobacteriota</taxon>
        <taxon>Terriglobia</taxon>
        <taxon>Bryobacterales</taxon>
        <taxon>Bryobacteraceae</taxon>
        <taxon>Paludibaculum</taxon>
    </lineage>
</organism>